<gene>
    <name evidence="2" type="ORF">AAFF_G00209810</name>
</gene>
<evidence type="ECO:0000256" key="1">
    <source>
        <dbReference type="SAM" id="MobiDB-lite"/>
    </source>
</evidence>
<feature type="compositionally biased region" description="Low complexity" evidence="1">
    <location>
        <begin position="11"/>
        <end position="36"/>
    </location>
</feature>
<organism evidence="2 3">
    <name type="scientific">Aldrovandia affinis</name>
    <dbReference type="NCBI Taxonomy" id="143900"/>
    <lineage>
        <taxon>Eukaryota</taxon>
        <taxon>Metazoa</taxon>
        <taxon>Chordata</taxon>
        <taxon>Craniata</taxon>
        <taxon>Vertebrata</taxon>
        <taxon>Euteleostomi</taxon>
        <taxon>Actinopterygii</taxon>
        <taxon>Neopterygii</taxon>
        <taxon>Teleostei</taxon>
        <taxon>Notacanthiformes</taxon>
        <taxon>Halosauridae</taxon>
        <taxon>Aldrovandia</taxon>
    </lineage>
</organism>
<evidence type="ECO:0000313" key="2">
    <source>
        <dbReference type="EMBL" id="KAJ8409940.1"/>
    </source>
</evidence>
<comment type="caution">
    <text evidence="2">The sequence shown here is derived from an EMBL/GenBank/DDBJ whole genome shotgun (WGS) entry which is preliminary data.</text>
</comment>
<protein>
    <submittedName>
        <fullName evidence="2">Uncharacterized protein</fullName>
    </submittedName>
</protein>
<dbReference type="Proteomes" id="UP001221898">
    <property type="component" value="Unassembled WGS sequence"/>
</dbReference>
<feature type="region of interest" description="Disordered" evidence="1">
    <location>
        <begin position="1"/>
        <end position="36"/>
    </location>
</feature>
<accession>A0AAD7SWF8</accession>
<sequence length="153" mass="16270">MSSAQVGAEHSIPSTPSPATESSSHKMPPSSSGSHPSSRILVFSLGASITHVDGIITGTKLEEKSHSPEVALFAHLRDNWNLVPHDDSSSLSRYIPGDTEPLFLGKLRAELNVVNDCTERGVKLMSDFVAAARSEQHLQNAQAQAGHRPGPGL</sequence>
<reference evidence="2" key="1">
    <citation type="journal article" date="2023" name="Science">
        <title>Genome structures resolve the early diversification of teleost fishes.</title>
        <authorList>
            <person name="Parey E."/>
            <person name="Louis A."/>
            <person name="Montfort J."/>
            <person name="Bouchez O."/>
            <person name="Roques C."/>
            <person name="Iampietro C."/>
            <person name="Lluch J."/>
            <person name="Castinel A."/>
            <person name="Donnadieu C."/>
            <person name="Desvignes T."/>
            <person name="Floi Bucao C."/>
            <person name="Jouanno E."/>
            <person name="Wen M."/>
            <person name="Mejri S."/>
            <person name="Dirks R."/>
            <person name="Jansen H."/>
            <person name="Henkel C."/>
            <person name="Chen W.J."/>
            <person name="Zahm M."/>
            <person name="Cabau C."/>
            <person name="Klopp C."/>
            <person name="Thompson A.W."/>
            <person name="Robinson-Rechavi M."/>
            <person name="Braasch I."/>
            <person name="Lecointre G."/>
            <person name="Bobe J."/>
            <person name="Postlethwait J.H."/>
            <person name="Berthelot C."/>
            <person name="Roest Crollius H."/>
            <person name="Guiguen Y."/>
        </authorList>
    </citation>
    <scope>NUCLEOTIDE SEQUENCE</scope>
    <source>
        <strain evidence="2">NC1722</strain>
    </source>
</reference>
<keyword evidence="3" id="KW-1185">Reference proteome</keyword>
<dbReference type="AlphaFoldDB" id="A0AAD7SWF8"/>
<dbReference type="EMBL" id="JAINUG010000028">
    <property type="protein sequence ID" value="KAJ8409940.1"/>
    <property type="molecule type" value="Genomic_DNA"/>
</dbReference>
<proteinExistence type="predicted"/>
<name>A0AAD7SWF8_9TELE</name>
<evidence type="ECO:0000313" key="3">
    <source>
        <dbReference type="Proteomes" id="UP001221898"/>
    </source>
</evidence>